<name>A0AAV6XAB2_9LAMI</name>
<dbReference type="GO" id="GO:0097157">
    <property type="term" value="F:pre-mRNA intronic binding"/>
    <property type="evidence" value="ECO:0007669"/>
    <property type="project" value="TreeGrafter"/>
</dbReference>
<feature type="transmembrane region" description="Helical" evidence="1">
    <location>
        <begin position="253"/>
        <end position="271"/>
    </location>
</feature>
<accession>A0AAV6XAB2</accession>
<dbReference type="GO" id="GO:0000244">
    <property type="term" value="P:spliceosomal tri-snRNP complex assembly"/>
    <property type="evidence" value="ECO:0007669"/>
    <property type="project" value="TreeGrafter"/>
</dbReference>
<evidence type="ECO:0000313" key="4">
    <source>
        <dbReference type="Proteomes" id="UP000826271"/>
    </source>
</evidence>
<evidence type="ECO:0000256" key="1">
    <source>
        <dbReference type="SAM" id="Phobius"/>
    </source>
</evidence>
<dbReference type="EMBL" id="WHWC01000007">
    <property type="protein sequence ID" value="KAG8379314.1"/>
    <property type="molecule type" value="Genomic_DNA"/>
</dbReference>
<feature type="domain" description="Pre-mRNA-processing-splicing factor 8 U6-snRNA-binding" evidence="2">
    <location>
        <begin position="51"/>
        <end position="116"/>
    </location>
</feature>
<keyword evidence="1" id="KW-1133">Transmembrane helix</keyword>
<dbReference type="GO" id="GO:0030620">
    <property type="term" value="F:U2 snRNA binding"/>
    <property type="evidence" value="ECO:0007669"/>
    <property type="project" value="TreeGrafter"/>
</dbReference>
<evidence type="ECO:0000259" key="2">
    <source>
        <dbReference type="Pfam" id="PF10596"/>
    </source>
</evidence>
<feature type="transmembrane region" description="Helical" evidence="1">
    <location>
        <begin position="20"/>
        <end position="42"/>
    </location>
</feature>
<dbReference type="Gene3D" id="3.90.1570.40">
    <property type="match status" value="2"/>
</dbReference>
<dbReference type="GO" id="GO:0071013">
    <property type="term" value="C:catalytic step 2 spliceosome"/>
    <property type="evidence" value="ECO:0007669"/>
    <property type="project" value="TreeGrafter"/>
</dbReference>
<keyword evidence="4" id="KW-1185">Reference proteome</keyword>
<sequence>MEGDGFCLVVSLHGISASVFNIGVSLHGISASVFNIGVYFNLKSGRVRTDFKQYQVLKHNPFWWIHQRHDGKLWNSKNYRANVIQALGGVEGILEHALFKGTYFPIWEGLFWEKLTNPQRANVYVGFQVQLDFFNLDLYAWKDTNPKDISYPDTLSPFVAENTQEHGDGSLPGFGSRVEIETVQKETIHPRKSYKMNSSCADILLFASHRSPMSKPSLVAESKAYNLHSAVGNWFPRSKPLLAQAMNKIMKKLLRAVGLFAGSIVLMRQYGDMMAI</sequence>
<dbReference type="GO" id="GO:0005682">
    <property type="term" value="C:U5 snRNP"/>
    <property type="evidence" value="ECO:0007669"/>
    <property type="project" value="TreeGrafter"/>
</dbReference>
<evidence type="ECO:0000313" key="3">
    <source>
        <dbReference type="EMBL" id="KAG8379314.1"/>
    </source>
</evidence>
<protein>
    <recommendedName>
        <fullName evidence="2">Pre-mRNA-processing-splicing factor 8 U6-snRNA-binding domain-containing protein</fullName>
    </recommendedName>
</protein>
<dbReference type="InterPro" id="IPR019580">
    <property type="entry name" value="Prp8_U6-snRNA-bd"/>
</dbReference>
<proteinExistence type="predicted"/>
<dbReference type="Pfam" id="PF10596">
    <property type="entry name" value="U6-snRNA_bdg"/>
    <property type="match status" value="1"/>
</dbReference>
<keyword evidence="1" id="KW-0812">Transmembrane</keyword>
<dbReference type="AlphaFoldDB" id="A0AAV6XAB2"/>
<keyword evidence="1" id="KW-0472">Membrane</keyword>
<organism evidence="3 4">
    <name type="scientific">Buddleja alternifolia</name>
    <dbReference type="NCBI Taxonomy" id="168488"/>
    <lineage>
        <taxon>Eukaryota</taxon>
        <taxon>Viridiplantae</taxon>
        <taxon>Streptophyta</taxon>
        <taxon>Embryophyta</taxon>
        <taxon>Tracheophyta</taxon>
        <taxon>Spermatophyta</taxon>
        <taxon>Magnoliopsida</taxon>
        <taxon>eudicotyledons</taxon>
        <taxon>Gunneridae</taxon>
        <taxon>Pentapetalae</taxon>
        <taxon>asterids</taxon>
        <taxon>lamiids</taxon>
        <taxon>Lamiales</taxon>
        <taxon>Scrophulariaceae</taxon>
        <taxon>Buddlejeae</taxon>
        <taxon>Buddleja</taxon>
    </lineage>
</organism>
<dbReference type="GO" id="GO:0030619">
    <property type="term" value="F:U1 snRNA binding"/>
    <property type="evidence" value="ECO:0007669"/>
    <property type="project" value="TreeGrafter"/>
</dbReference>
<gene>
    <name evidence="3" type="ORF">BUALT_Bualt07G0075500</name>
</gene>
<dbReference type="PANTHER" id="PTHR11140:SF0">
    <property type="entry name" value="PRE-MRNA-PROCESSING-SPLICING FACTOR 8"/>
    <property type="match status" value="1"/>
</dbReference>
<dbReference type="InterPro" id="IPR027652">
    <property type="entry name" value="PRP8"/>
</dbReference>
<reference evidence="3" key="1">
    <citation type="submission" date="2019-10" db="EMBL/GenBank/DDBJ databases">
        <authorList>
            <person name="Zhang R."/>
            <person name="Pan Y."/>
            <person name="Wang J."/>
            <person name="Ma R."/>
            <person name="Yu S."/>
        </authorList>
    </citation>
    <scope>NUCLEOTIDE SEQUENCE</scope>
    <source>
        <strain evidence="3">LA-IB0</strain>
        <tissue evidence="3">Leaf</tissue>
    </source>
</reference>
<dbReference type="GO" id="GO:0030623">
    <property type="term" value="F:U5 snRNA binding"/>
    <property type="evidence" value="ECO:0007669"/>
    <property type="project" value="TreeGrafter"/>
</dbReference>
<comment type="caution">
    <text evidence="3">The sequence shown here is derived from an EMBL/GenBank/DDBJ whole genome shotgun (WGS) entry which is preliminary data.</text>
</comment>
<dbReference type="Proteomes" id="UP000826271">
    <property type="component" value="Unassembled WGS sequence"/>
</dbReference>
<dbReference type="GO" id="GO:0017070">
    <property type="term" value="F:U6 snRNA binding"/>
    <property type="evidence" value="ECO:0007669"/>
    <property type="project" value="InterPro"/>
</dbReference>
<dbReference type="PANTHER" id="PTHR11140">
    <property type="entry name" value="PRE-MRNA SPLICING FACTOR PRP8"/>
    <property type="match status" value="1"/>
</dbReference>